<name>A0ABS8PQW0_9BACT</name>
<accession>A0ABS8PQW0</accession>
<evidence type="ECO:0008006" key="3">
    <source>
        <dbReference type="Google" id="ProtNLM"/>
    </source>
</evidence>
<comment type="caution">
    <text evidence="1">The sequence shown here is derived from an EMBL/GenBank/DDBJ whole genome shotgun (WGS) entry which is preliminary data.</text>
</comment>
<protein>
    <recommendedName>
        <fullName evidence="3">FAS1 domain-containing protein</fullName>
    </recommendedName>
</protein>
<proteinExistence type="predicted"/>
<dbReference type="EMBL" id="JAJNEC010000005">
    <property type="protein sequence ID" value="MCD2422687.1"/>
    <property type="molecule type" value="Genomic_DNA"/>
</dbReference>
<dbReference type="SUPFAM" id="SSF82153">
    <property type="entry name" value="FAS1 domain"/>
    <property type="match status" value="1"/>
</dbReference>
<evidence type="ECO:0000313" key="2">
    <source>
        <dbReference type="Proteomes" id="UP001199816"/>
    </source>
</evidence>
<dbReference type="Gene3D" id="2.30.180.10">
    <property type="entry name" value="FAS1 domain"/>
    <property type="match status" value="1"/>
</dbReference>
<dbReference type="PROSITE" id="PS51257">
    <property type="entry name" value="PROKAR_LIPOPROTEIN"/>
    <property type="match status" value="1"/>
</dbReference>
<gene>
    <name evidence="1" type="ORF">LQ567_07940</name>
</gene>
<sequence length="234" mass="26645">MKYLLLKTFLIGFLSVAVITGCRKDYYVDSGLSTPNFDGNMLEFLQSKPYMFDTLVHIIKKAGLQSYFTDSTITFFAPADSSIRSTFLFINRNLRSLGHDTLTSVDNIKPEFWRNTLMMYMFRGARGLEHYPQLDMQNISSFSGEFVRSAGGRVMNVGVNYGDANGIKYIGYRSLYFSYIPNPAAPYQGWWSTRVATSNVKPRNGYCHVLVFSTHYLGFDPQQTLANAMYIGFQ</sequence>
<dbReference type="RefSeq" id="WP_231003922.1">
    <property type="nucleotide sequence ID" value="NZ_JAJNEC010000005.1"/>
</dbReference>
<organism evidence="1 2">
    <name type="scientific">Niabella pedocola</name>
    <dbReference type="NCBI Taxonomy" id="1752077"/>
    <lineage>
        <taxon>Bacteria</taxon>
        <taxon>Pseudomonadati</taxon>
        <taxon>Bacteroidota</taxon>
        <taxon>Chitinophagia</taxon>
        <taxon>Chitinophagales</taxon>
        <taxon>Chitinophagaceae</taxon>
        <taxon>Niabella</taxon>
    </lineage>
</organism>
<evidence type="ECO:0000313" key="1">
    <source>
        <dbReference type="EMBL" id="MCD2422687.1"/>
    </source>
</evidence>
<dbReference type="Proteomes" id="UP001199816">
    <property type="component" value="Unassembled WGS sequence"/>
</dbReference>
<dbReference type="InterPro" id="IPR036378">
    <property type="entry name" value="FAS1_dom_sf"/>
</dbReference>
<reference evidence="1 2" key="1">
    <citation type="submission" date="2021-11" db="EMBL/GenBank/DDBJ databases">
        <title>Genomic of Niabella pedocola.</title>
        <authorList>
            <person name="Wu T."/>
        </authorList>
    </citation>
    <scope>NUCLEOTIDE SEQUENCE [LARGE SCALE GENOMIC DNA]</scope>
    <source>
        <strain evidence="1 2">JCM 31011</strain>
    </source>
</reference>
<keyword evidence="2" id="KW-1185">Reference proteome</keyword>